<protein>
    <submittedName>
        <fullName evidence="2">Uncharacterized protein</fullName>
    </submittedName>
</protein>
<gene>
    <name evidence="2" type="ORF">AVDCRST_MAG87-340</name>
</gene>
<evidence type="ECO:0000256" key="1">
    <source>
        <dbReference type="SAM" id="MobiDB-lite"/>
    </source>
</evidence>
<sequence>MIGSEQSPSIRHDASGSSFPFPADPGEPVPALADGRR</sequence>
<organism evidence="2">
    <name type="scientific">uncultured Thermomicrobiales bacterium</name>
    <dbReference type="NCBI Taxonomy" id="1645740"/>
    <lineage>
        <taxon>Bacteria</taxon>
        <taxon>Pseudomonadati</taxon>
        <taxon>Thermomicrobiota</taxon>
        <taxon>Thermomicrobia</taxon>
        <taxon>Thermomicrobiales</taxon>
        <taxon>environmental samples</taxon>
    </lineage>
</organism>
<name>A0A6J4U9I1_9BACT</name>
<dbReference type="AlphaFoldDB" id="A0A6J4U9I1"/>
<proteinExistence type="predicted"/>
<feature type="region of interest" description="Disordered" evidence="1">
    <location>
        <begin position="1"/>
        <end position="37"/>
    </location>
</feature>
<reference evidence="2" key="1">
    <citation type="submission" date="2020-02" db="EMBL/GenBank/DDBJ databases">
        <authorList>
            <person name="Meier V. D."/>
        </authorList>
    </citation>
    <scope>NUCLEOTIDE SEQUENCE</scope>
    <source>
        <strain evidence="2">AVDCRST_MAG87</strain>
    </source>
</reference>
<evidence type="ECO:0000313" key="2">
    <source>
        <dbReference type="EMBL" id="CAA9544264.1"/>
    </source>
</evidence>
<dbReference type="EMBL" id="CADCWJ010000089">
    <property type="protein sequence ID" value="CAA9544264.1"/>
    <property type="molecule type" value="Genomic_DNA"/>
</dbReference>
<accession>A0A6J4U9I1</accession>